<gene>
    <name evidence="1" type="ORF">TTAC_LOCUS871</name>
</gene>
<protein>
    <submittedName>
        <fullName evidence="1 3">Uncharacterized protein</fullName>
    </submittedName>
</protein>
<dbReference type="Proteomes" id="UP000274429">
    <property type="component" value="Unassembled WGS sequence"/>
</dbReference>
<reference evidence="3" key="1">
    <citation type="submission" date="2016-04" db="UniProtKB">
        <authorList>
            <consortium name="WormBaseParasite"/>
        </authorList>
    </citation>
    <scope>IDENTIFICATION</scope>
</reference>
<evidence type="ECO:0000313" key="1">
    <source>
        <dbReference type="EMBL" id="VDM17110.1"/>
    </source>
</evidence>
<evidence type="ECO:0000313" key="2">
    <source>
        <dbReference type="Proteomes" id="UP000274429"/>
    </source>
</evidence>
<reference evidence="1 2" key="2">
    <citation type="submission" date="2018-11" db="EMBL/GenBank/DDBJ databases">
        <authorList>
            <consortium name="Pathogen Informatics"/>
        </authorList>
    </citation>
    <scope>NUCLEOTIDE SEQUENCE [LARGE SCALE GENOMIC DNA]</scope>
</reference>
<evidence type="ECO:0000313" key="3">
    <source>
        <dbReference type="WBParaSite" id="TTAC_0000087001-mRNA-1"/>
    </source>
</evidence>
<accession>A0A0R3WJL5</accession>
<dbReference type="WBParaSite" id="TTAC_0000087001-mRNA-1">
    <property type="protein sequence ID" value="TTAC_0000087001-mRNA-1"/>
    <property type="gene ID" value="TTAC_0000087001"/>
</dbReference>
<dbReference type="AlphaFoldDB" id="A0A0R3WJL5"/>
<proteinExistence type="predicted"/>
<keyword evidence="2" id="KW-1185">Reference proteome</keyword>
<organism evidence="3">
    <name type="scientific">Hydatigena taeniaeformis</name>
    <name type="common">Feline tapeworm</name>
    <name type="synonym">Taenia taeniaeformis</name>
    <dbReference type="NCBI Taxonomy" id="6205"/>
    <lineage>
        <taxon>Eukaryota</taxon>
        <taxon>Metazoa</taxon>
        <taxon>Spiralia</taxon>
        <taxon>Lophotrochozoa</taxon>
        <taxon>Platyhelminthes</taxon>
        <taxon>Cestoda</taxon>
        <taxon>Eucestoda</taxon>
        <taxon>Cyclophyllidea</taxon>
        <taxon>Taeniidae</taxon>
        <taxon>Hydatigera</taxon>
    </lineage>
</organism>
<dbReference type="EMBL" id="UYWX01000116">
    <property type="protein sequence ID" value="VDM17110.1"/>
    <property type="molecule type" value="Genomic_DNA"/>
</dbReference>
<sequence>MAHLSTGEVAAPILGITVPETKMVGIDDVYAAGVRSGELAQDPLALARFVASRVVAFGQHFLLIDKPSNFSVWGHARSASPNFTGSETSRTAPLSLRECLPHLKSLLAEEGTKAFTLPSVDGNCNQDDKPLSALIAEKVPRSLSEAWIPPSDLFIVEPLPATYSGIILLATSPAYAEFARAFYFNAARNCFPGSMYQTFYVVSWGQPSREHVAYERFPLAVHKASDSISVAYRPTDDKITGTAHKRGRLMYKYVSHRLICRGSGKHFGCLIELTCNSCYAGLPEVYLLHEGCEVVGEDLQASRLVHSSGIPMVLSPTMARLGAPLPKELVKALGRKDLQRATLPTHIHRSELLIPPPLLCGPKGDAFTRRAKEPMGCIISTRKDKPVLSWKSFPVNAKKSVFFLSAVLPSLPSYFIRTLEELGLDSTYPFTVVENVPSH</sequence>
<dbReference type="OrthoDB" id="6238737at2759"/>
<name>A0A0R3WJL5_HYDTA</name>